<feature type="region of interest" description="Disordered" evidence="1">
    <location>
        <begin position="38"/>
        <end position="89"/>
    </location>
</feature>
<evidence type="ECO:0000256" key="1">
    <source>
        <dbReference type="SAM" id="MobiDB-lite"/>
    </source>
</evidence>
<dbReference type="OrthoDB" id="10564628at2759"/>
<feature type="region of interest" description="Disordered" evidence="1">
    <location>
        <begin position="102"/>
        <end position="146"/>
    </location>
</feature>
<proteinExistence type="predicted"/>
<name>A0A2G8KP72_STIJA</name>
<feature type="compositionally biased region" description="Polar residues" evidence="1">
    <location>
        <begin position="58"/>
        <end position="68"/>
    </location>
</feature>
<protein>
    <submittedName>
        <fullName evidence="2">Uncharacterized protein</fullName>
    </submittedName>
</protein>
<sequence>MASSIETSTLCTDDSVRQGLKRLRRQNAVPLDLNIIKMAKLGKDVTPPTPQDEETRLQWPSPTKRSSQSPPPTVSPLTEGYDEAGCKPTHDETEVIWVLDSDEEAELETPSVNARQPDVVAPKCLGTSRGETPDVNQRGCLKKASS</sequence>
<reference evidence="2 3" key="1">
    <citation type="journal article" date="2017" name="PLoS Biol.">
        <title>The sea cucumber genome provides insights into morphological evolution and visceral regeneration.</title>
        <authorList>
            <person name="Zhang X."/>
            <person name="Sun L."/>
            <person name="Yuan J."/>
            <person name="Sun Y."/>
            <person name="Gao Y."/>
            <person name="Zhang L."/>
            <person name="Li S."/>
            <person name="Dai H."/>
            <person name="Hamel J.F."/>
            <person name="Liu C."/>
            <person name="Yu Y."/>
            <person name="Liu S."/>
            <person name="Lin W."/>
            <person name="Guo K."/>
            <person name="Jin S."/>
            <person name="Xu P."/>
            <person name="Storey K.B."/>
            <person name="Huan P."/>
            <person name="Zhang T."/>
            <person name="Zhou Y."/>
            <person name="Zhang J."/>
            <person name="Lin C."/>
            <person name="Li X."/>
            <person name="Xing L."/>
            <person name="Huo D."/>
            <person name="Sun M."/>
            <person name="Wang L."/>
            <person name="Mercier A."/>
            <person name="Li F."/>
            <person name="Yang H."/>
            <person name="Xiang J."/>
        </authorList>
    </citation>
    <scope>NUCLEOTIDE SEQUENCE [LARGE SCALE GENOMIC DNA]</scope>
    <source>
        <strain evidence="2">Shaxun</strain>
        <tissue evidence="2">Muscle</tissue>
    </source>
</reference>
<accession>A0A2G8KP72</accession>
<dbReference type="EMBL" id="MRZV01000446">
    <property type="protein sequence ID" value="PIK49812.1"/>
    <property type="molecule type" value="Genomic_DNA"/>
</dbReference>
<gene>
    <name evidence="2" type="ORF">BSL78_13314</name>
</gene>
<keyword evidence="3" id="KW-1185">Reference proteome</keyword>
<dbReference type="AlphaFoldDB" id="A0A2G8KP72"/>
<evidence type="ECO:0000313" key="2">
    <source>
        <dbReference type="EMBL" id="PIK49812.1"/>
    </source>
</evidence>
<dbReference type="Proteomes" id="UP000230750">
    <property type="component" value="Unassembled WGS sequence"/>
</dbReference>
<evidence type="ECO:0000313" key="3">
    <source>
        <dbReference type="Proteomes" id="UP000230750"/>
    </source>
</evidence>
<comment type="caution">
    <text evidence="2">The sequence shown here is derived from an EMBL/GenBank/DDBJ whole genome shotgun (WGS) entry which is preliminary data.</text>
</comment>
<organism evidence="2 3">
    <name type="scientific">Stichopus japonicus</name>
    <name type="common">Sea cucumber</name>
    <dbReference type="NCBI Taxonomy" id="307972"/>
    <lineage>
        <taxon>Eukaryota</taxon>
        <taxon>Metazoa</taxon>
        <taxon>Echinodermata</taxon>
        <taxon>Eleutherozoa</taxon>
        <taxon>Echinozoa</taxon>
        <taxon>Holothuroidea</taxon>
        <taxon>Aspidochirotacea</taxon>
        <taxon>Aspidochirotida</taxon>
        <taxon>Stichopodidae</taxon>
        <taxon>Apostichopus</taxon>
    </lineage>
</organism>